<evidence type="ECO:0000313" key="1">
    <source>
        <dbReference type="EMBL" id="KUF83198.1"/>
    </source>
</evidence>
<dbReference type="AlphaFoldDB" id="A0A0W8CGH2"/>
<dbReference type="Gene3D" id="2.30.29.30">
    <property type="entry name" value="Pleckstrin-homology domain (PH domain)/Phosphotyrosine-binding domain (PTB)"/>
    <property type="match status" value="1"/>
</dbReference>
<sequence length="107" mass="12148">MWRKPPASGMDDQFKLDQIDQMQRRSTLFSQDKSIAVDSITAIVTGKQTAVFRRATASKSNDRVCLSILTPTRTLDICAYSLQGFQELYRGFSLLVQEIKRTRDGLD</sequence>
<proteinExistence type="predicted"/>
<dbReference type="SUPFAM" id="SSF50729">
    <property type="entry name" value="PH domain-like"/>
    <property type="match status" value="1"/>
</dbReference>
<dbReference type="Proteomes" id="UP000052943">
    <property type="component" value="Unassembled WGS sequence"/>
</dbReference>
<accession>A0A0W8CGH2</accession>
<reference evidence="1 2" key="1">
    <citation type="submission" date="2015-11" db="EMBL/GenBank/DDBJ databases">
        <title>Genomes and virulence difference between two physiological races of Phytophthora nicotianae.</title>
        <authorList>
            <person name="Liu H."/>
            <person name="Ma X."/>
            <person name="Yu H."/>
            <person name="Fang D."/>
            <person name="Li Y."/>
            <person name="Wang X."/>
            <person name="Wang W."/>
            <person name="Dong Y."/>
            <person name="Xiao B."/>
        </authorList>
    </citation>
    <scope>NUCLEOTIDE SEQUENCE [LARGE SCALE GENOMIC DNA]</scope>
    <source>
        <strain evidence="2">race 0</strain>
    </source>
</reference>
<comment type="caution">
    <text evidence="1">The sequence shown here is derived from an EMBL/GenBank/DDBJ whole genome shotgun (WGS) entry which is preliminary data.</text>
</comment>
<protein>
    <submittedName>
        <fullName evidence="1">Uncharacterized protein</fullName>
    </submittedName>
</protein>
<organism evidence="1 2">
    <name type="scientific">Phytophthora nicotianae</name>
    <name type="common">Potato buckeye rot agent</name>
    <name type="synonym">Phytophthora parasitica</name>
    <dbReference type="NCBI Taxonomy" id="4792"/>
    <lineage>
        <taxon>Eukaryota</taxon>
        <taxon>Sar</taxon>
        <taxon>Stramenopiles</taxon>
        <taxon>Oomycota</taxon>
        <taxon>Peronosporomycetes</taxon>
        <taxon>Peronosporales</taxon>
        <taxon>Peronosporaceae</taxon>
        <taxon>Phytophthora</taxon>
    </lineage>
</organism>
<dbReference type="OrthoDB" id="6019893at2759"/>
<dbReference type="InterPro" id="IPR011993">
    <property type="entry name" value="PH-like_dom_sf"/>
</dbReference>
<evidence type="ECO:0000313" key="2">
    <source>
        <dbReference type="Proteomes" id="UP000052943"/>
    </source>
</evidence>
<name>A0A0W8CGH2_PHYNI</name>
<gene>
    <name evidence="1" type="ORF">AM587_10012839</name>
</gene>
<dbReference type="EMBL" id="LNFO01003351">
    <property type="protein sequence ID" value="KUF83198.1"/>
    <property type="molecule type" value="Genomic_DNA"/>
</dbReference>